<sequence length="390" mass="42920">MPAAELNKYAKGPNATSADWTQEIKYLGSIATTPKAAQFASDGPYELVSATPNQNWILKPNPEYGGYKSRVSKLEFVYESSSTAEFSALKTHQIDLGYLDPSQLGSKGELTSQGFKVVPAYSLAVFWTELNMWPNTQYASTFDNLYVRKALEMATDQKAIVKDIYKGYGVPQYGPIPATPKTKFYDASAEPKIPYDPAAAKKLLEAHGWHLKNGVMTNAQGQQMNYTLLWVTGSQTAQEQVQLMQQDWNAIGVKTTLKGVNFNQFLTMTSDKTSNAWQIGVGTGWFYDGPGWLPTGGQLFSSTAPSGTGYANKKEDALIAATHTPYASQAQFMKAFDKYEAYTAQQLPMLWLPNPAGINVYAPNVHGATQWMNTVTGEPQYNHISLSSSN</sequence>
<dbReference type="InterPro" id="IPR039424">
    <property type="entry name" value="SBP_5"/>
</dbReference>
<dbReference type="Proteomes" id="UP000533476">
    <property type="component" value="Unassembled WGS sequence"/>
</dbReference>
<evidence type="ECO:0000256" key="1">
    <source>
        <dbReference type="ARBA" id="ARBA00004196"/>
    </source>
</evidence>
<reference evidence="6 7" key="1">
    <citation type="submission" date="2020-04" db="EMBL/GenBank/DDBJ databases">
        <authorList>
            <person name="Zhang R."/>
            <person name="Schippers A."/>
        </authorList>
    </citation>
    <scope>NUCLEOTIDE SEQUENCE [LARGE SCALE GENOMIC DNA]</scope>
    <source>
        <strain evidence="6 7">DSM 109850</strain>
    </source>
</reference>
<keyword evidence="7" id="KW-1185">Reference proteome</keyword>
<keyword evidence="3" id="KW-0813">Transport</keyword>
<dbReference type="GO" id="GO:0030313">
    <property type="term" value="C:cell envelope"/>
    <property type="evidence" value="ECO:0007669"/>
    <property type="project" value="UniProtKB-SubCell"/>
</dbReference>
<dbReference type="AlphaFoldDB" id="A0A7Y0Q3N5"/>
<dbReference type="Gene3D" id="3.40.190.10">
    <property type="entry name" value="Periplasmic binding protein-like II"/>
    <property type="match status" value="1"/>
</dbReference>
<dbReference type="InterPro" id="IPR000914">
    <property type="entry name" value="SBP_5_dom"/>
</dbReference>
<proteinExistence type="inferred from homology"/>
<dbReference type="Pfam" id="PF00496">
    <property type="entry name" value="SBP_bac_5"/>
    <property type="match status" value="1"/>
</dbReference>
<keyword evidence="4" id="KW-0732">Signal</keyword>
<evidence type="ECO:0000259" key="5">
    <source>
        <dbReference type="Pfam" id="PF00496"/>
    </source>
</evidence>
<evidence type="ECO:0000313" key="7">
    <source>
        <dbReference type="Proteomes" id="UP000533476"/>
    </source>
</evidence>
<evidence type="ECO:0000313" key="6">
    <source>
        <dbReference type="EMBL" id="NMP24453.1"/>
    </source>
</evidence>
<dbReference type="SUPFAM" id="SSF53850">
    <property type="entry name" value="Periplasmic binding protein-like II"/>
    <property type="match status" value="1"/>
</dbReference>
<dbReference type="PANTHER" id="PTHR30290">
    <property type="entry name" value="PERIPLASMIC BINDING COMPONENT OF ABC TRANSPORTER"/>
    <property type="match status" value="1"/>
</dbReference>
<protein>
    <submittedName>
        <fullName evidence="6">Peptide ABC transporter substrate-binding protein</fullName>
    </submittedName>
</protein>
<organism evidence="6 7">
    <name type="scientific">Sulfobacillus harzensis</name>
    <dbReference type="NCBI Taxonomy" id="2729629"/>
    <lineage>
        <taxon>Bacteria</taxon>
        <taxon>Bacillati</taxon>
        <taxon>Bacillota</taxon>
        <taxon>Clostridia</taxon>
        <taxon>Eubacteriales</taxon>
        <taxon>Clostridiales Family XVII. Incertae Sedis</taxon>
        <taxon>Sulfobacillus</taxon>
    </lineage>
</organism>
<feature type="domain" description="Solute-binding protein family 5" evidence="5">
    <location>
        <begin position="29"/>
        <end position="286"/>
    </location>
</feature>
<comment type="similarity">
    <text evidence="2">Belongs to the bacterial solute-binding protein 5 family.</text>
</comment>
<comment type="caution">
    <text evidence="6">The sequence shown here is derived from an EMBL/GenBank/DDBJ whole genome shotgun (WGS) entry which is preliminary data.</text>
</comment>
<dbReference type="Gene3D" id="3.10.105.10">
    <property type="entry name" value="Dipeptide-binding Protein, Domain 3"/>
    <property type="match status" value="1"/>
</dbReference>
<comment type="subcellular location">
    <subcellularLocation>
        <location evidence="1">Cell envelope</location>
    </subcellularLocation>
</comment>
<evidence type="ECO:0000256" key="2">
    <source>
        <dbReference type="ARBA" id="ARBA00005695"/>
    </source>
</evidence>
<dbReference type="EMBL" id="JABBVZ010000112">
    <property type="protein sequence ID" value="NMP24453.1"/>
    <property type="molecule type" value="Genomic_DNA"/>
</dbReference>
<name>A0A7Y0Q3N5_9FIRM</name>
<dbReference type="PANTHER" id="PTHR30290:SF10">
    <property type="entry name" value="PERIPLASMIC OLIGOPEPTIDE-BINDING PROTEIN-RELATED"/>
    <property type="match status" value="1"/>
</dbReference>
<gene>
    <name evidence="6" type="ORF">HIJ39_19205</name>
</gene>
<dbReference type="GO" id="GO:1904680">
    <property type="term" value="F:peptide transmembrane transporter activity"/>
    <property type="evidence" value="ECO:0007669"/>
    <property type="project" value="TreeGrafter"/>
</dbReference>
<accession>A0A7Y0Q3N5</accession>
<dbReference type="GO" id="GO:0015833">
    <property type="term" value="P:peptide transport"/>
    <property type="evidence" value="ECO:0007669"/>
    <property type="project" value="TreeGrafter"/>
</dbReference>
<evidence type="ECO:0000256" key="3">
    <source>
        <dbReference type="ARBA" id="ARBA00022448"/>
    </source>
</evidence>
<evidence type="ECO:0000256" key="4">
    <source>
        <dbReference type="ARBA" id="ARBA00022729"/>
    </source>
</evidence>